<proteinExistence type="predicted"/>
<dbReference type="AlphaFoldDB" id="A0A6A4M346"/>
<comment type="caution">
    <text evidence="4">The sequence shown here is derived from an EMBL/GenBank/DDBJ whole genome shotgun (WGS) entry which is preliminary data.</text>
</comment>
<dbReference type="Gene3D" id="2.60.120.330">
    <property type="entry name" value="B-lactam Antibiotic, Isopenicillin N Synthase, Chain"/>
    <property type="match status" value="1"/>
</dbReference>
<accession>A0A6A4M346</accession>
<name>A0A6A4M346_9ERIC</name>
<evidence type="ECO:0000256" key="1">
    <source>
        <dbReference type="ARBA" id="ARBA00022723"/>
    </source>
</evidence>
<protein>
    <recommendedName>
        <fullName evidence="3">Isopenicillin N synthase-like Fe(2+) 2OG dioxygenase domain-containing protein</fullName>
    </recommendedName>
</protein>
<dbReference type="EMBL" id="QEFC01000015">
    <property type="protein sequence ID" value="KAE9467716.1"/>
    <property type="molecule type" value="Genomic_DNA"/>
</dbReference>
<evidence type="ECO:0000259" key="3">
    <source>
        <dbReference type="Pfam" id="PF03171"/>
    </source>
</evidence>
<feature type="non-terminal residue" evidence="4">
    <location>
        <position position="1"/>
    </location>
</feature>
<dbReference type="InterPro" id="IPR019734">
    <property type="entry name" value="TPR_rpt"/>
</dbReference>
<keyword evidence="5" id="KW-1185">Reference proteome</keyword>
<feature type="domain" description="Isopenicillin N synthase-like Fe(2+) 2OG dioxygenase" evidence="3">
    <location>
        <begin position="172"/>
        <end position="234"/>
    </location>
</feature>
<dbReference type="InterPro" id="IPR011990">
    <property type="entry name" value="TPR-like_helical_dom_sf"/>
</dbReference>
<keyword evidence="1" id="KW-0479">Metal-binding</keyword>
<reference evidence="4 5" key="1">
    <citation type="journal article" date="2019" name="Genome Biol. Evol.">
        <title>The Rhododendron genome and chromosomal organization provide insight into shared whole-genome duplications across the heath family (Ericaceae).</title>
        <authorList>
            <person name="Soza V.L."/>
            <person name="Lindsley D."/>
            <person name="Waalkes A."/>
            <person name="Ramage E."/>
            <person name="Patwardhan R.P."/>
            <person name="Burton J.N."/>
            <person name="Adey A."/>
            <person name="Kumar A."/>
            <person name="Qiu R."/>
            <person name="Shendure J."/>
            <person name="Hall B."/>
        </authorList>
    </citation>
    <scope>NUCLEOTIDE SEQUENCE [LARGE SCALE GENOMIC DNA]</scope>
    <source>
        <strain evidence="4">RSF 1966-606</strain>
    </source>
</reference>
<dbReference type="InterPro" id="IPR044861">
    <property type="entry name" value="IPNS-like_FE2OG_OXY"/>
</dbReference>
<dbReference type="Gene3D" id="1.25.40.10">
    <property type="entry name" value="Tetratricopeptide repeat domain"/>
    <property type="match status" value="1"/>
</dbReference>
<dbReference type="Pfam" id="PF03171">
    <property type="entry name" value="2OG-FeII_Oxy"/>
    <property type="match status" value="1"/>
</dbReference>
<dbReference type="InterPro" id="IPR027443">
    <property type="entry name" value="IPNS-like_sf"/>
</dbReference>
<dbReference type="SUPFAM" id="SSF51197">
    <property type="entry name" value="Clavaminate synthase-like"/>
    <property type="match status" value="1"/>
</dbReference>
<gene>
    <name evidence="4" type="ORF">C3L33_00367</name>
</gene>
<keyword evidence="2" id="KW-0408">Iron</keyword>
<dbReference type="SUPFAM" id="SSF48452">
    <property type="entry name" value="TPR-like"/>
    <property type="match status" value="1"/>
</dbReference>
<dbReference type="OrthoDB" id="1558720at2759"/>
<dbReference type="PANTHER" id="PTHR47991">
    <property type="entry name" value="OXOGLUTARATE/IRON-DEPENDENT DIOXYGENASE"/>
    <property type="match status" value="1"/>
</dbReference>
<dbReference type="Proteomes" id="UP000428333">
    <property type="component" value="Linkage Group LG01"/>
</dbReference>
<dbReference type="GO" id="GO:0046872">
    <property type="term" value="F:metal ion binding"/>
    <property type="evidence" value="ECO:0007669"/>
    <property type="project" value="UniProtKB-KW"/>
</dbReference>
<sequence length="261" mass="29763">MGEDREALQASEQVLSESIIEISVIFTCRAMARVGMKNYEGAIGDCLQAIKLDDSRWQPHYCMGLAYFHLKKYKDAKSALFKGADLAAGYRSWFDDLILNCNDADAELPVDAAAKEVVPPVNELLKMLAIHRQYKDSNSLTEIISKTMAKSLQLEEDRFRHQFGKRAKLRARFNYYSKCQRPDLIMGLKPHADESGYAVILQYEVGLQIFKFCTPEKGKEVQPEHRSVDGKVKDYADVHWEYFQGGMRAFPPPHSLLCLIM</sequence>
<evidence type="ECO:0000256" key="2">
    <source>
        <dbReference type="ARBA" id="ARBA00023004"/>
    </source>
</evidence>
<dbReference type="SMART" id="SM00028">
    <property type="entry name" value="TPR"/>
    <property type="match status" value="2"/>
</dbReference>
<evidence type="ECO:0000313" key="4">
    <source>
        <dbReference type="EMBL" id="KAE9467716.1"/>
    </source>
</evidence>
<organism evidence="4 5">
    <name type="scientific">Rhododendron williamsianum</name>
    <dbReference type="NCBI Taxonomy" id="262921"/>
    <lineage>
        <taxon>Eukaryota</taxon>
        <taxon>Viridiplantae</taxon>
        <taxon>Streptophyta</taxon>
        <taxon>Embryophyta</taxon>
        <taxon>Tracheophyta</taxon>
        <taxon>Spermatophyta</taxon>
        <taxon>Magnoliopsida</taxon>
        <taxon>eudicotyledons</taxon>
        <taxon>Gunneridae</taxon>
        <taxon>Pentapetalae</taxon>
        <taxon>asterids</taxon>
        <taxon>Ericales</taxon>
        <taxon>Ericaceae</taxon>
        <taxon>Ericoideae</taxon>
        <taxon>Rhodoreae</taxon>
        <taxon>Rhododendron</taxon>
    </lineage>
</organism>
<dbReference type="InterPro" id="IPR050295">
    <property type="entry name" value="Plant_2OG-oxidoreductases"/>
</dbReference>
<evidence type="ECO:0000313" key="5">
    <source>
        <dbReference type="Proteomes" id="UP000428333"/>
    </source>
</evidence>